<gene>
    <name evidence="2" type="ORF">ACFYXQ_10870</name>
</gene>
<sequence>MSVDLSTAKWFKSSRSGVGKDCVEVAHLEGGMVGVRDSKNPDGPALVFAPAEWDAFTSNLPDRSVSRS</sequence>
<dbReference type="InterPro" id="IPR007278">
    <property type="entry name" value="DUF397"/>
</dbReference>
<reference evidence="2 3" key="1">
    <citation type="submission" date="2024-10" db="EMBL/GenBank/DDBJ databases">
        <title>The Natural Products Discovery Center: Release of the First 8490 Sequenced Strains for Exploring Actinobacteria Biosynthetic Diversity.</title>
        <authorList>
            <person name="Kalkreuter E."/>
            <person name="Kautsar S.A."/>
            <person name="Yang D."/>
            <person name="Bader C.D."/>
            <person name="Teijaro C.N."/>
            <person name="Fluegel L."/>
            <person name="Davis C.M."/>
            <person name="Simpson J.R."/>
            <person name="Lauterbach L."/>
            <person name="Steele A.D."/>
            <person name="Gui C."/>
            <person name="Meng S."/>
            <person name="Li G."/>
            <person name="Viehrig K."/>
            <person name="Ye F."/>
            <person name="Su P."/>
            <person name="Kiefer A.F."/>
            <person name="Nichols A."/>
            <person name="Cepeda A.J."/>
            <person name="Yan W."/>
            <person name="Fan B."/>
            <person name="Jiang Y."/>
            <person name="Adhikari A."/>
            <person name="Zheng C.-J."/>
            <person name="Schuster L."/>
            <person name="Cowan T.M."/>
            <person name="Smanski M.J."/>
            <person name="Chevrette M.G."/>
            <person name="De Carvalho L.P.S."/>
            <person name="Shen B."/>
        </authorList>
    </citation>
    <scope>NUCLEOTIDE SEQUENCE [LARGE SCALE GENOMIC DNA]</scope>
    <source>
        <strain evidence="2 3">NPDC002593</strain>
    </source>
</reference>
<dbReference type="Pfam" id="PF04149">
    <property type="entry name" value="DUF397"/>
    <property type="match status" value="1"/>
</dbReference>
<protein>
    <submittedName>
        <fullName evidence="2">DUF397 domain-containing protein</fullName>
    </submittedName>
</protein>
<evidence type="ECO:0000313" key="2">
    <source>
        <dbReference type="EMBL" id="MFF3568263.1"/>
    </source>
</evidence>
<name>A0ABW6RW58_9NOCA</name>
<accession>A0ABW6RW58</accession>
<evidence type="ECO:0000259" key="1">
    <source>
        <dbReference type="Pfam" id="PF04149"/>
    </source>
</evidence>
<proteinExistence type="predicted"/>
<feature type="domain" description="DUF397" evidence="1">
    <location>
        <begin position="8"/>
        <end position="58"/>
    </location>
</feature>
<dbReference type="Proteomes" id="UP001601992">
    <property type="component" value="Unassembled WGS sequence"/>
</dbReference>
<dbReference type="RefSeq" id="WP_040817084.1">
    <property type="nucleotide sequence ID" value="NZ_JBIAQY010000003.1"/>
</dbReference>
<dbReference type="EMBL" id="JBIAQY010000003">
    <property type="protein sequence ID" value="MFF3568263.1"/>
    <property type="molecule type" value="Genomic_DNA"/>
</dbReference>
<comment type="caution">
    <text evidence="2">The sequence shown here is derived from an EMBL/GenBank/DDBJ whole genome shotgun (WGS) entry which is preliminary data.</text>
</comment>
<evidence type="ECO:0000313" key="3">
    <source>
        <dbReference type="Proteomes" id="UP001601992"/>
    </source>
</evidence>
<organism evidence="2 3">
    <name type="scientific">Nocardia jiangxiensis</name>
    <dbReference type="NCBI Taxonomy" id="282685"/>
    <lineage>
        <taxon>Bacteria</taxon>
        <taxon>Bacillati</taxon>
        <taxon>Actinomycetota</taxon>
        <taxon>Actinomycetes</taxon>
        <taxon>Mycobacteriales</taxon>
        <taxon>Nocardiaceae</taxon>
        <taxon>Nocardia</taxon>
    </lineage>
</organism>
<keyword evidence="3" id="KW-1185">Reference proteome</keyword>